<dbReference type="SUPFAM" id="SSF46785">
    <property type="entry name" value="Winged helix' DNA-binding domain"/>
    <property type="match status" value="1"/>
</dbReference>
<dbReference type="GO" id="GO:0003700">
    <property type="term" value="F:DNA-binding transcription factor activity"/>
    <property type="evidence" value="ECO:0007669"/>
    <property type="project" value="InterPro"/>
</dbReference>
<feature type="domain" description="HTH gntR-type" evidence="4">
    <location>
        <begin position="12"/>
        <end position="79"/>
    </location>
</feature>
<dbReference type="PANTHER" id="PTHR43537:SF24">
    <property type="entry name" value="GLUCONATE OPERON TRANSCRIPTIONAL REPRESSOR"/>
    <property type="match status" value="1"/>
</dbReference>
<dbReference type="InterPro" id="IPR008920">
    <property type="entry name" value="TF_FadR/GntR_C"/>
</dbReference>
<dbReference type="Gene3D" id="1.20.120.530">
    <property type="entry name" value="GntR ligand-binding domain-like"/>
    <property type="match status" value="1"/>
</dbReference>
<dbReference type="SUPFAM" id="SSF48008">
    <property type="entry name" value="GntR ligand-binding domain-like"/>
    <property type="match status" value="1"/>
</dbReference>
<dbReference type="PANTHER" id="PTHR43537">
    <property type="entry name" value="TRANSCRIPTIONAL REGULATOR, GNTR FAMILY"/>
    <property type="match status" value="1"/>
</dbReference>
<name>A0A4R2NIQ6_9BACL</name>
<evidence type="ECO:0000256" key="1">
    <source>
        <dbReference type="ARBA" id="ARBA00023015"/>
    </source>
</evidence>
<keyword evidence="3" id="KW-0804">Transcription</keyword>
<evidence type="ECO:0000259" key="4">
    <source>
        <dbReference type="PROSITE" id="PS50949"/>
    </source>
</evidence>
<dbReference type="AlphaFoldDB" id="A0A4R2NIQ6"/>
<dbReference type="Pfam" id="PF00392">
    <property type="entry name" value="GntR"/>
    <property type="match status" value="1"/>
</dbReference>
<protein>
    <submittedName>
        <fullName evidence="5">GntR family transcriptional regulator</fullName>
    </submittedName>
</protein>
<dbReference type="CDD" id="cd07377">
    <property type="entry name" value="WHTH_GntR"/>
    <property type="match status" value="1"/>
</dbReference>
<dbReference type="EMBL" id="SLXK01000045">
    <property type="protein sequence ID" value="TCP21172.1"/>
    <property type="molecule type" value="Genomic_DNA"/>
</dbReference>
<dbReference type="SMART" id="SM00895">
    <property type="entry name" value="FCD"/>
    <property type="match status" value="1"/>
</dbReference>
<dbReference type="GO" id="GO:0003677">
    <property type="term" value="F:DNA binding"/>
    <property type="evidence" value="ECO:0007669"/>
    <property type="project" value="UniProtKB-KW"/>
</dbReference>
<dbReference type="InterPro" id="IPR036390">
    <property type="entry name" value="WH_DNA-bd_sf"/>
</dbReference>
<dbReference type="RefSeq" id="WP_165887016.1">
    <property type="nucleotide sequence ID" value="NZ_SLXK01000045.1"/>
</dbReference>
<keyword evidence="2" id="KW-0238">DNA-binding</keyword>
<organism evidence="5 6">
    <name type="scientific">Scopulibacillus darangshiensis</name>
    <dbReference type="NCBI Taxonomy" id="442528"/>
    <lineage>
        <taxon>Bacteria</taxon>
        <taxon>Bacillati</taxon>
        <taxon>Bacillota</taxon>
        <taxon>Bacilli</taxon>
        <taxon>Bacillales</taxon>
        <taxon>Sporolactobacillaceae</taxon>
        <taxon>Scopulibacillus</taxon>
    </lineage>
</organism>
<accession>A0A4R2NIQ6</accession>
<proteinExistence type="predicted"/>
<evidence type="ECO:0000256" key="2">
    <source>
        <dbReference type="ARBA" id="ARBA00023125"/>
    </source>
</evidence>
<dbReference type="InterPro" id="IPR000524">
    <property type="entry name" value="Tscrpt_reg_HTH_GntR"/>
</dbReference>
<dbReference type="Proteomes" id="UP000295416">
    <property type="component" value="Unassembled WGS sequence"/>
</dbReference>
<dbReference type="Gene3D" id="1.10.10.10">
    <property type="entry name" value="Winged helix-like DNA-binding domain superfamily/Winged helix DNA-binding domain"/>
    <property type="match status" value="1"/>
</dbReference>
<evidence type="ECO:0000313" key="5">
    <source>
        <dbReference type="EMBL" id="TCP21172.1"/>
    </source>
</evidence>
<evidence type="ECO:0000256" key="3">
    <source>
        <dbReference type="ARBA" id="ARBA00023163"/>
    </source>
</evidence>
<keyword evidence="1" id="KW-0805">Transcription regulation</keyword>
<dbReference type="InterPro" id="IPR036388">
    <property type="entry name" value="WH-like_DNA-bd_sf"/>
</dbReference>
<keyword evidence="6" id="KW-1185">Reference proteome</keyword>
<sequence length="223" mass="25930">MDTINLGAIKKETTYQAAYKQLKEAILTGRLTSGRYYTEVELATVLDISRTPVREAVKDLIHDNLLVAVPRKGMKIKDFTKIEIEQVFLLRKAIETEVLNKFMKAVADEQVDELNELIKLQKQALIDKDKITFIHLDQKFHNRIFSFTNYELIEEIFVRLHNLTRLIGHKALLKGGRMEEVIIEHRDIVEAIEKRDAALAKEKLIRHLDETEKSLWTINHKGE</sequence>
<reference evidence="5 6" key="1">
    <citation type="submission" date="2019-03" db="EMBL/GenBank/DDBJ databases">
        <title>Genomic Encyclopedia of Type Strains, Phase IV (KMG-IV): sequencing the most valuable type-strain genomes for metagenomic binning, comparative biology and taxonomic classification.</title>
        <authorList>
            <person name="Goeker M."/>
        </authorList>
    </citation>
    <scope>NUCLEOTIDE SEQUENCE [LARGE SCALE GENOMIC DNA]</scope>
    <source>
        <strain evidence="5 6">DSM 19377</strain>
    </source>
</reference>
<comment type="caution">
    <text evidence="5">The sequence shown here is derived from an EMBL/GenBank/DDBJ whole genome shotgun (WGS) entry which is preliminary data.</text>
</comment>
<evidence type="ECO:0000313" key="6">
    <source>
        <dbReference type="Proteomes" id="UP000295416"/>
    </source>
</evidence>
<dbReference type="InterPro" id="IPR011711">
    <property type="entry name" value="GntR_C"/>
</dbReference>
<dbReference type="PROSITE" id="PS50949">
    <property type="entry name" value="HTH_GNTR"/>
    <property type="match status" value="1"/>
</dbReference>
<dbReference type="SMART" id="SM00345">
    <property type="entry name" value="HTH_GNTR"/>
    <property type="match status" value="1"/>
</dbReference>
<gene>
    <name evidence="5" type="ORF">EV207_14527</name>
</gene>
<dbReference type="Pfam" id="PF07729">
    <property type="entry name" value="FCD"/>
    <property type="match status" value="1"/>
</dbReference>